<dbReference type="Proteomes" id="UP000886998">
    <property type="component" value="Unassembled WGS sequence"/>
</dbReference>
<dbReference type="AlphaFoldDB" id="A0A8X6YI96"/>
<evidence type="ECO:0000313" key="2">
    <source>
        <dbReference type="EMBL" id="GFY73421.1"/>
    </source>
</evidence>
<dbReference type="EMBL" id="BMAV01020048">
    <property type="protein sequence ID" value="GFY73421.1"/>
    <property type="molecule type" value="Genomic_DNA"/>
</dbReference>
<evidence type="ECO:0000256" key="1">
    <source>
        <dbReference type="SAM" id="MobiDB-lite"/>
    </source>
</evidence>
<keyword evidence="3" id="KW-1185">Reference proteome</keyword>
<comment type="caution">
    <text evidence="2">The sequence shown here is derived from an EMBL/GenBank/DDBJ whole genome shotgun (WGS) entry which is preliminary data.</text>
</comment>
<proteinExistence type="predicted"/>
<evidence type="ECO:0000313" key="3">
    <source>
        <dbReference type="Proteomes" id="UP000886998"/>
    </source>
</evidence>
<feature type="compositionally biased region" description="Low complexity" evidence="1">
    <location>
        <begin position="224"/>
        <end position="242"/>
    </location>
</feature>
<gene>
    <name evidence="2" type="primary">PO21_39</name>
    <name evidence="2" type="ORF">TNIN_259041</name>
</gene>
<feature type="region of interest" description="Disordered" evidence="1">
    <location>
        <begin position="206"/>
        <end position="247"/>
    </location>
</feature>
<accession>A0A8X6YI96</accession>
<organism evidence="2 3">
    <name type="scientific">Trichonephila inaurata madagascariensis</name>
    <dbReference type="NCBI Taxonomy" id="2747483"/>
    <lineage>
        <taxon>Eukaryota</taxon>
        <taxon>Metazoa</taxon>
        <taxon>Ecdysozoa</taxon>
        <taxon>Arthropoda</taxon>
        <taxon>Chelicerata</taxon>
        <taxon>Arachnida</taxon>
        <taxon>Araneae</taxon>
        <taxon>Araneomorphae</taxon>
        <taxon>Entelegynae</taxon>
        <taxon>Araneoidea</taxon>
        <taxon>Nephilidae</taxon>
        <taxon>Trichonephila</taxon>
        <taxon>Trichonephila inaurata</taxon>
    </lineage>
</organism>
<sequence length="278" mass="30619">MKRRGILKAFHDNFQVMETQNLLAAPSQGKVMDCVATAPTSSHFITDGKYTRFADWKFIHKARLNLVPLNANKKGPLPTLRARRKCGQWDETLPHVINHCKSYSAAWQLRHNAVLARIRAAIAFKGTILSENQVVGPNRLRPDLVYIVPIVVGSLGAWDPENDVFLRKVATNRYLAVLRKLCVSDCIRWSRDIYIQHLTGAKHYSTDAPVHPPPQCTLEQPSNSLDSGPSQSDPSPPGTSSDNAMAVGTPTIEQSPMCAAIVETVFVNSNVASTVVEG</sequence>
<dbReference type="OrthoDB" id="6432781at2759"/>
<protein>
    <submittedName>
        <fullName evidence="2">Retrovirus-related Pol polyprotein from type-1 retrotransposable element R2</fullName>
    </submittedName>
</protein>
<reference evidence="2" key="1">
    <citation type="submission" date="2020-08" db="EMBL/GenBank/DDBJ databases">
        <title>Multicomponent nature underlies the extraordinary mechanical properties of spider dragline silk.</title>
        <authorList>
            <person name="Kono N."/>
            <person name="Nakamura H."/>
            <person name="Mori M."/>
            <person name="Yoshida Y."/>
            <person name="Ohtoshi R."/>
            <person name="Malay A.D."/>
            <person name="Moran D.A.P."/>
            <person name="Tomita M."/>
            <person name="Numata K."/>
            <person name="Arakawa K."/>
        </authorList>
    </citation>
    <scope>NUCLEOTIDE SEQUENCE</scope>
</reference>
<name>A0A8X6YI96_9ARAC</name>